<name>A0ABW2KU79_9PROT</name>
<proteinExistence type="predicted"/>
<dbReference type="InterPro" id="IPR036812">
    <property type="entry name" value="NAD(P)_OxRdtase_dom_sf"/>
</dbReference>
<dbReference type="Pfam" id="PF00248">
    <property type="entry name" value="Aldo_ket_red"/>
    <property type="match status" value="1"/>
</dbReference>
<dbReference type="SUPFAM" id="SSF51430">
    <property type="entry name" value="NAD(P)-linked oxidoreductase"/>
    <property type="match status" value="1"/>
</dbReference>
<protein>
    <submittedName>
        <fullName evidence="3">Aldo/keto reductase</fullName>
    </submittedName>
</protein>
<dbReference type="PANTHER" id="PTHR43625:SF77">
    <property type="entry name" value="ALDO-KETO REDUCTASE"/>
    <property type="match status" value="1"/>
</dbReference>
<sequence length="330" mass="35647">MEKRILGRSGLEVSALGLGCMGFDFAYGPATDRQQAVALIRAAVERGVTLFDTAEIYGPFSNEELVGEALAPVRDRVVIATKFGFDIDPATGKQRGVDSRPTHIREVAEASLKRLGTEVIDLFYQHRVDPAVPIEDVAGTVGELIREGKVRHFGLSEAAAGTIRRAHAVQPVTAVQSEYSLWTRDPEREVLPVLEELGIGFVPYSPLGRGFLTGAIDQSTDFAADDFRARSPRFAPENRAANLALVDRVKELAAAKGATPAQVALAWLLARKPWIVPIPGTTRLHRLEENLGAVGLILTAEDLRGIDAALAGIAVQGDRYPPQSQALVDR</sequence>
<reference evidence="4" key="1">
    <citation type="journal article" date="2019" name="Int. J. Syst. Evol. Microbiol.">
        <title>The Global Catalogue of Microorganisms (GCM) 10K type strain sequencing project: providing services to taxonomists for standard genome sequencing and annotation.</title>
        <authorList>
            <consortium name="The Broad Institute Genomics Platform"/>
            <consortium name="The Broad Institute Genome Sequencing Center for Infectious Disease"/>
            <person name="Wu L."/>
            <person name="Ma J."/>
        </authorList>
    </citation>
    <scope>NUCLEOTIDE SEQUENCE [LARGE SCALE GENOMIC DNA]</scope>
    <source>
        <strain evidence="4">CGMCC 1.16275</strain>
    </source>
</reference>
<evidence type="ECO:0000259" key="2">
    <source>
        <dbReference type="Pfam" id="PF00248"/>
    </source>
</evidence>
<dbReference type="RefSeq" id="WP_377357386.1">
    <property type="nucleotide sequence ID" value="NZ_JBHTCM010000007.1"/>
</dbReference>
<keyword evidence="1" id="KW-0560">Oxidoreductase</keyword>
<evidence type="ECO:0000313" key="4">
    <source>
        <dbReference type="Proteomes" id="UP001596456"/>
    </source>
</evidence>
<accession>A0ABW2KU79</accession>
<keyword evidence="4" id="KW-1185">Reference proteome</keyword>
<evidence type="ECO:0000313" key="3">
    <source>
        <dbReference type="EMBL" id="MFC7332751.1"/>
    </source>
</evidence>
<dbReference type="EMBL" id="JBHTCM010000007">
    <property type="protein sequence ID" value="MFC7332751.1"/>
    <property type="molecule type" value="Genomic_DNA"/>
</dbReference>
<organism evidence="3 4">
    <name type="scientific">Rhodocista pekingensis</name>
    <dbReference type="NCBI Taxonomy" id="201185"/>
    <lineage>
        <taxon>Bacteria</taxon>
        <taxon>Pseudomonadati</taxon>
        <taxon>Pseudomonadota</taxon>
        <taxon>Alphaproteobacteria</taxon>
        <taxon>Rhodospirillales</taxon>
        <taxon>Azospirillaceae</taxon>
        <taxon>Rhodocista</taxon>
    </lineage>
</organism>
<dbReference type="InterPro" id="IPR023210">
    <property type="entry name" value="NADP_OxRdtase_dom"/>
</dbReference>
<dbReference type="PANTHER" id="PTHR43625">
    <property type="entry name" value="AFLATOXIN B1 ALDEHYDE REDUCTASE"/>
    <property type="match status" value="1"/>
</dbReference>
<dbReference type="InterPro" id="IPR050791">
    <property type="entry name" value="Aldo-Keto_reductase"/>
</dbReference>
<dbReference type="Gene3D" id="3.20.20.100">
    <property type="entry name" value="NADP-dependent oxidoreductase domain"/>
    <property type="match status" value="1"/>
</dbReference>
<dbReference type="Proteomes" id="UP001596456">
    <property type="component" value="Unassembled WGS sequence"/>
</dbReference>
<gene>
    <name evidence="3" type="ORF">ACFQPS_06220</name>
</gene>
<evidence type="ECO:0000256" key="1">
    <source>
        <dbReference type="ARBA" id="ARBA00023002"/>
    </source>
</evidence>
<feature type="domain" description="NADP-dependent oxidoreductase" evidence="2">
    <location>
        <begin position="16"/>
        <end position="309"/>
    </location>
</feature>
<comment type="caution">
    <text evidence="3">The sequence shown here is derived from an EMBL/GenBank/DDBJ whole genome shotgun (WGS) entry which is preliminary data.</text>
</comment>
<dbReference type="CDD" id="cd19078">
    <property type="entry name" value="AKR_AKR13C1_2"/>
    <property type="match status" value="1"/>
</dbReference>